<dbReference type="InterPro" id="IPR024769">
    <property type="entry name" value="TcdA/TcdB_pore_forming"/>
</dbReference>
<dbReference type="Gene3D" id="3.90.550.20">
    <property type="match status" value="1"/>
</dbReference>
<dbReference type="CDD" id="cd20495">
    <property type="entry name" value="C58_PaToxP-like"/>
    <property type="match status" value="1"/>
</dbReference>
<dbReference type="Pfam" id="PF12919">
    <property type="entry name" value="TcdA_TcdB"/>
    <property type="match status" value="1"/>
</dbReference>
<name>A0A5C4L2W8_PSEJE</name>
<organism evidence="4 5">
    <name type="scientific">Pseudomonas jessenii</name>
    <dbReference type="NCBI Taxonomy" id="77298"/>
    <lineage>
        <taxon>Bacteria</taxon>
        <taxon>Pseudomonadati</taxon>
        <taxon>Pseudomonadota</taxon>
        <taxon>Gammaproteobacteria</taxon>
        <taxon>Pseudomonadales</taxon>
        <taxon>Pseudomonadaceae</taxon>
        <taxon>Pseudomonas</taxon>
    </lineage>
</organism>
<dbReference type="InterPro" id="IPR029044">
    <property type="entry name" value="Nucleotide-diphossugar_trans"/>
</dbReference>
<dbReference type="GO" id="GO:0016757">
    <property type="term" value="F:glycosyltransferase activity"/>
    <property type="evidence" value="ECO:0007669"/>
    <property type="project" value="InterPro"/>
</dbReference>
<dbReference type="EMBL" id="VDDB01000002">
    <property type="protein sequence ID" value="TNC00330.1"/>
    <property type="molecule type" value="Genomic_DNA"/>
</dbReference>
<evidence type="ECO:0008006" key="6">
    <source>
        <dbReference type="Google" id="ProtNLM"/>
    </source>
</evidence>
<gene>
    <name evidence="4" type="ORF">FHG55_00480</name>
</gene>
<feature type="domain" description="GT44" evidence="2">
    <location>
        <begin position="122"/>
        <end position="511"/>
    </location>
</feature>
<reference evidence="4" key="1">
    <citation type="submission" date="2019-06" db="EMBL/GenBank/DDBJ databases">
        <title>Pseudomonas-derived Butenolides : (Bio)synthesis of Styrolides.</title>
        <authorList>
            <person name="Klapper M."/>
            <person name="Chowdhury S."/>
            <person name="Stallforth P."/>
        </authorList>
    </citation>
    <scope>NUCLEOTIDE SEQUENCE [LARGE SCALE GENOMIC DNA]</scope>
    <source>
        <strain evidence="4">EC-S101</strain>
    </source>
</reference>
<evidence type="ECO:0000313" key="4">
    <source>
        <dbReference type="EMBL" id="TNC00330.1"/>
    </source>
</evidence>
<keyword evidence="1" id="KW-0472">Membrane</keyword>
<dbReference type="InterPro" id="IPR024770">
    <property type="entry name" value="TcdA/TcdB_cat"/>
</dbReference>
<evidence type="ECO:0000256" key="1">
    <source>
        <dbReference type="SAM" id="Phobius"/>
    </source>
</evidence>
<comment type="caution">
    <text evidence="4">The sequence shown here is derived from an EMBL/GenBank/DDBJ whole genome shotgun (WGS) entry which is preliminary data.</text>
</comment>
<proteinExistence type="predicted"/>
<keyword evidence="1" id="KW-0812">Transmembrane</keyword>
<accession>A0A5C4L2W8</accession>
<dbReference type="Pfam" id="PF12920">
    <property type="entry name" value="TcdA_TcdB_pore"/>
    <property type="match status" value="1"/>
</dbReference>
<dbReference type="Proteomes" id="UP000306272">
    <property type="component" value="Unassembled WGS sequence"/>
</dbReference>
<evidence type="ECO:0000259" key="3">
    <source>
        <dbReference type="Pfam" id="PF12920"/>
    </source>
</evidence>
<keyword evidence="5" id="KW-1185">Reference proteome</keyword>
<keyword evidence="1" id="KW-1133">Transmembrane helix</keyword>
<protein>
    <recommendedName>
        <fullName evidence="6">Insecticidal toxin</fullName>
    </recommendedName>
</protein>
<evidence type="ECO:0000313" key="5">
    <source>
        <dbReference type="Proteomes" id="UP000306272"/>
    </source>
</evidence>
<feature type="domain" description="TcdA/TcdB toxin pore forming" evidence="3">
    <location>
        <begin position="1062"/>
        <end position="1697"/>
    </location>
</feature>
<evidence type="ECO:0000259" key="2">
    <source>
        <dbReference type="Pfam" id="PF12919"/>
    </source>
</evidence>
<feature type="transmembrane region" description="Helical" evidence="1">
    <location>
        <begin position="1295"/>
        <end position="1319"/>
    </location>
</feature>
<feature type="transmembrane region" description="Helical" evidence="1">
    <location>
        <begin position="1270"/>
        <end position="1289"/>
    </location>
</feature>
<sequence>MSRRFMSSRWVRLAKKKEIALSTMDEVTMGRVFADLIARTELESVSGSLGEAPLRYYDGAAAATSLPEQLIAIRLLKDAIESPQLDAADAQVNKLRLNLGDYDRRLSATVKMLSAGKPIPRIMHFVWVGGSEVGPNQRDYMNIWRKVLASQGYAFNLWYDSDALLAFEMNRVILDSARADTMKVLKDEKVTPTGLSRMIEDRARVLKQQMFDYLNHPRWAGRADEARIDLMVRGYGKERATLEAFRQKCLDSHQAMVGEDLRLRDVRQEFASHFLADVYQREVAMRGNFAAASDVVRLQAEFLEGGRYSDMDYLPPLIERPGGVDISGFSTDAKIGVLQLLLNHDDTLMPGRDRQRYVDRTGHIPAEHLEALSAFARSRPGVEQIFASPQPTSLSQDAIGRGAAWGNPSSKEMNAYVLAHPGSKMVNASMHFIRVAYDCLYEVERRMILAGVTPADVSSVDDIAIKVVSEAQADGRLPNTSREYSSEKLIRAIAQYYQDGIRFDALGTIYMTGPGALEGGVIGYVERELQSEQLNNIRHHMKQVDGFNVFTEEEMISGWAVKDTPEDWLAKEHEKWNSGKLKSRYAGNLSDLLKERTLTFKLGWPVIEGKSVLLTSVLQQLLDDLGEPFVRAMNDRLTGDVTFNVPIHLDFDTRQQVLNQTVDKAPTSMGAESLGNLNEALARIAAGKLPLEQLSPLHRVMFGGLFGAATLDQVGFADAWATTVAFAEDTRDRGLIARYEVIEQTLLSRDPAPVEARVNASERESLGQNSRVLKAQAFAEPISVRQWREYVSRVEVAAMNERRASILSRGKAVRETFVQAGAYAGRQLPQDLLLRGAGDPGRRCYPLALVMAAALEKGASAERALIGKLAIANLTPDAPQAHALLKVLDELRGVPMARFGEKRPAANLATVMQTLEAKTAAGSLLLNTDNHSMLVSKVVAQGETSYRFYDPNFGLYAFARIEDLQQGVQRFMQEQVIARLYGLEQGAASVFEVIELDGASIAGKSLPSEISVEHLLSSDPLGGGRAVEPWSQHAALRARSLSENARLGQALSSVDSHKWARTIESATLRLQDQHQLSRDFVPVFDSLKSTAQGRSEITMVSASDPQRTRTVQTDDTRLQGIKSYLSDTFEALSGRRAGAPVIDPTDVGAVHTLNAGFAIQALLLGLQNAESGMGSTALTSAVRIHGYLAYAQMAHGLVVDAVQLLNLVRHAFTDGLRVAKTTSSIVSNALGNVLNEGVGTVLQLASIGFDIYLLVNAQNDIQRAVYATQLAFDSAGLVLGVGALGAGVAGAGTAAAFLGGAGVILGGLAVGIGALVEGFSARAERGRRIGRYLNDVHSAYRPQSHSVQGDTYIANPCAVYTGLDLRKGLITFGGHKIFAAEDYSFLHKPRIVGDRSKAFSIREALDLRDSISFDTAPGVESVVLPSVPECFLGFVHEGLPFATTLRENMETALALEKYKLAGKRQFWFSFYQAPTEYIMEKMVPNYEETRVSVAIGPDQRFLHVPPLPQEVHGYLCYDIDATGGHCSITLTEGVKSLRLQVSSDDPMTWSLRAPWVSAAAVKLEQDTFQLGSMRVQVPARSVVYLQLAEGFYQVGWATGALLFAELDALNDADGPATRKHLRELARAHRLADGPTVIRNYHDALTGVRTTAWYDHTEDAMHLVRGLDPQYAAQICIGPKIGEEMFYYCPAQGIIWRTDLVTGQIKRTYRVMKIHLSKNPCIVSIQATPEGLLQVVQRFEDMWKSFYKLTYLLGEDYLALTAISDMNSDHPWIIREGRDNVSDFLRRHDYPYHEVLDDQRVEFTLGAMITIDTFDENLRKATRAWVRSEDERVIRPVLRNTEGTPDFLDWVLLDPLQSSGDTVLFHHLGHRLVYRQHIGAADQMPEMFAQSVLHLEVQHVHRQGGQYVILTDEGMLFQMNDDGQTRLVGLNHAWLSARQQRTGQGFKWWETVGTSIQNESADGVEVGGIRDATGKTSLYVIYLDQQFLIADTAGKAMRVLRLTPDKKAAWMMDWVSGRIYRQPFMAPESLAAAFGSGTRLLQAHLLAPMQRVMPRDTFAWAVPHGAGLHVRRHDHVLFDLADGEPPRIVGVEVEFFNGLASRQAREQKLARLLAGQRSGPYLFAGRSDNLCSWYDVAAGRLLSVSVSGREWPQYLGVANDQTLVLHDPVTGRLFSNASEGIEPIDIWMTVEAVSRIADTLVIDGIGSSGRIVAIPDGVDTLVLKFAKSADYLSLARQTWDRLDCLIVDAEEAGIHLALTLEPMQRWLVSRSDGHLLLTDPDSGSSIILRNATSLDAARQQQVTFGIALPDEISVTVSLEELMSAMATEPLLELGALIGLSIDQ</sequence>
<dbReference type="SUPFAM" id="SSF53448">
    <property type="entry name" value="Nucleotide-diphospho-sugar transferases"/>
    <property type="match status" value="1"/>
</dbReference>